<name>A0A2J8XPJ6_PONAB</name>
<dbReference type="GO" id="GO:0060271">
    <property type="term" value="P:cilium assembly"/>
    <property type="evidence" value="ECO:0007669"/>
    <property type="project" value="InterPro"/>
</dbReference>
<protein>
    <submittedName>
        <fullName evidence="2">INTU isoform 5</fullName>
    </submittedName>
</protein>
<accession>A0A2J8XPJ6</accession>
<organism evidence="2">
    <name type="scientific">Pongo abelii</name>
    <name type="common">Sumatran orangutan</name>
    <name type="synonym">Pongo pygmaeus abelii</name>
    <dbReference type="NCBI Taxonomy" id="9601"/>
    <lineage>
        <taxon>Eukaryota</taxon>
        <taxon>Metazoa</taxon>
        <taxon>Chordata</taxon>
        <taxon>Craniata</taxon>
        <taxon>Vertebrata</taxon>
        <taxon>Euteleostomi</taxon>
        <taxon>Mammalia</taxon>
        <taxon>Eutheria</taxon>
        <taxon>Euarchontoglires</taxon>
        <taxon>Primates</taxon>
        <taxon>Haplorrhini</taxon>
        <taxon>Catarrhini</taxon>
        <taxon>Hominidae</taxon>
        <taxon>Pongo</taxon>
    </lineage>
</organism>
<reference evidence="2" key="1">
    <citation type="submission" date="2017-12" db="EMBL/GenBank/DDBJ databases">
        <title>High-resolution comparative analysis of great ape genomes.</title>
        <authorList>
            <person name="Pollen A."/>
            <person name="Hastie A."/>
            <person name="Hormozdiari F."/>
            <person name="Dougherty M."/>
            <person name="Liu R."/>
            <person name="Chaisson M."/>
            <person name="Hoppe E."/>
            <person name="Hill C."/>
            <person name="Pang A."/>
            <person name="Hillier L."/>
            <person name="Baker C."/>
            <person name="Armstrong J."/>
            <person name="Shendure J."/>
            <person name="Paten B."/>
            <person name="Wilson R."/>
            <person name="Chao H."/>
            <person name="Schneider V."/>
            <person name="Ventura M."/>
            <person name="Kronenberg Z."/>
            <person name="Murali S."/>
            <person name="Gordon D."/>
            <person name="Cantsilieris S."/>
            <person name="Munson K."/>
            <person name="Nelson B."/>
            <person name="Raja A."/>
            <person name="Underwood J."/>
            <person name="Diekhans M."/>
            <person name="Fiddes I."/>
            <person name="Haussler D."/>
            <person name="Eichler E."/>
        </authorList>
    </citation>
    <scope>NUCLEOTIDE SEQUENCE [LARGE SCALE GENOMIC DNA]</scope>
    <source>
        <strain evidence="2">Susie</strain>
    </source>
</reference>
<sequence>KTRKPSPPRSSGGSDNGCEGGEDDGFSPHTTLDAVRKQRESQGSDGLEESGTLLKVTKKKSTLPNPFHLGNLKKDLPEKELEIYNTVKKRKD</sequence>
<dbReference type="PANTHER" id="PTHR21082:SF4">
    <property type="entry name" value="PROTEIN INTURNED"/>
    <property type="match status" value="1"/>
</dbReference>
<dbReference type="GO" id="GO:0007399">
    <property type="term" value="P:nervous system development"/>
    <property type="evidence" value="ECO:0007669"/>
    <property type="project" value="TreeGrafter"/>
</dbReference>
<evidence type="ECO:0000256" key="1">
    <source>
        <dbReference type="SAM" id="MobiDB-lite"/>
    </source>
</evidence>
<gene>
    <name evidence="2" type="ORF">CR201_G0000341</name>
</gene>
<dbReference type="InterPro" id="IPR039151">
    <property type="entry name" value="INTU"/>
</dbReference>
<dbReference type="EMBL" id="NDHI03003363">
    <property type="protein sequence ID" value="PNJ83955.1"/>
    <property type="molecule type" value="Genomic_DNA"/>
</dbReference>
<comment type="caution">
    <text evidence="2">The sequence shown here is derived from an EMBL/GenBank/DDBJ whole genome shotgun (WGS) entry which is preliminary data.</text>
</comment>
<dbReference type="GO" id="GO:0001736">
    <property type="term" value="P:establishment of planar polarity"/>
    <property type="evidence" value="ECO:0007669"/>
    <property type="project" value="InterPro"/>
</dbReference>
<proteinExistence type="predicted"/>
<dbReference type="GO" id="GO:0005929">
    <property type="term" value="C:cilium"/>
    <property type="evidence" value="ECO:0007669"/>
    <property type="project" value="TreeGrafter"/>
</dbReference>
<feature type="non-terminal residue" evidence="2">
    <location>
        <position position="1"/>
    </location>
</feature>
<dbReference type="GO" id="GO:0005737">
    <property type="term" value="C:cytoplasm"/>
    <property type="evidence" value="ECO:0007669"/>
    <property type="project" value="TreeGrafter"/>
</dbReference>
<dbReference type="AlphaFoldDB" id="A0A2J8XPJ6"/>
<evidence type="ECO:0000313" key="2">
    <source>
        <dbReference type="EMBL" id="PNJ83955.1"/>
    </source>
</evidence>
<feature type="region of interest" description="Disordered" evidence="1">
    <location>
        <begin position="1"/>
        <end position="30"/>
    </location>
</feature>
<dbReference type="PANTHER" id="PTHR21082">
    <property type="entry name" value="PROTEIN INTURNED"/>
    <property type="match status" value="1"/>
</dbReference>